<dbReference type="Proteomes" id="UP001285441">
    <property type="component" value="Unassembled WGS sequence"/>
</dbReference>
<protein>
    <submittedName>
        <fullName evidence="3">Uncharacterized protein</fullName>
    </submittedName>
</protein>
<name>A0AAE0NQA3_9PEZI</name>
<organism evidence="3 4">
    <name type="scientific">Podospora didyma</name>
    <dbReference type="NCBI Taxonomy" id="330526"/>
    <lineage>
        <taxon>Eukaryota</taxon>
        <taxon>Fungi</taxon>
        <taxon>Dikarya</taxon>
        <taxon>Ascomycota</taxon>
        <taxon>Pezizomycotina</taxon>
        <taxon>Sordariomycetes</taxon>
        <taxon>Sordariomycetidae</taxon>
        <taxon>Sordariales</taxon>
        <taxon>Podosporaceae</taxon>
        <taxon>Podospora</taxon>
    </lineage>
</organism>
<gene>
    <name evidence="3" type="ORF">B0H63DRAFT_522914</name>
</gene>
<keyword evidence="2" id="KW-1133">Transmembrane helix</keyword>
<evidence type="ECO:0000256" key="2">
    <source>
        <dbReference type="SAM" id="Phobius"/>
    </source>
</evidence>
<proteinExistence type="predicted"/>
<reference evidence="3" key="2">
    <citation type="submission" date="2023-06" db="EMBL/GenBank/DDBJ databases">
        <authorList>
            <consortium name="Lawrence Berkeley National Laboratory"/>
            <person name="Haridas S."/>
            <person name="Hensen N."/>
            <person name="Bonometti L."/>
            <person name="Westerberg I."/>
            <person name="Brannstrom I.O."/>
            <person name="Guillou S."/>
            <person name="Cros-Aarteil S."/>
            <person name="Calhoun S."/>
            <person name="Kuo A."/>
            <person name="Mondo S."/>
            <person name="Pangilinan J."/>
            <person name="Riley R."/>
            <person name="LaButti K."/>
            <person name="Andreopoulos B."/>
            <person name="Lipzen A."/>
            <person name="Chen C."/>
            <person name="Yanf M."/>
            <person name="Daum C."/>
            <person name="Ng V."/>
            <person name="Clum A."/>
            <person name="Steindorff A."/>
            <person name="Ohm R."/>
            <person name="Martin F."/>
            <person name="Silar P."/>
            <person name="Natvig D."/>
            <person name="Lalanne C."/>
            <person name="Gautier V."/>
            <person name="Ament-velasquez S.L."/>
            <person name="Kruys A."/>
            <person name="Hutchinson M.I."/>
            <person name="Powell A.J."/>
            <person name="Barry K."/>
            <person name="Miller A.N."/>
            <person name="Grigoriev I.V."/>
            <person name="Debuchy R."/>
            <person name="Gladieux P."/>
            <person name="Thoren M.H."/>
            <person name="Johannesson H."/>
        </authorList>
    </citation>
    <scope>NUCLEOTIDE SEQUENCE</scope>
    <source>
        <strain evidence="3">CBS 232.78</strain>
    </source>
</reference>
<dbReference type="AlphaFoldDB" id="A0AAE0NQA3"/>
<comment type="caution">
    <text evidence="3">The sequence shown here is derived from an EMBL/GenBank/DDBJ whole genome shotgun (WGS) entry which is preliminary data.</text>
</comment>
<feature type="transmembrane region" description="Helical" evidence="2">
    <location>
        <begin position="39"/>
        <end position="57"/>
    </location>
</feature>
<evidence type="ECO:0000313" key="3">
    <source>
        <dbReference type="EMBL" id="KAK3385589.1"/>
    </source>
</evidence>
<evidence type="ECO:0000313" key="4">
    <source>
        <dbReference type="Proteomes" id="UP001285441"/>
    </source>
</evidence>
<reference evidence="3" key="1">
    <citation type="journal article" date="2023" name="Mol. Phylogenet. Evol.">
        <title>Genome-scale phylogeny and comparative genomics of the fungal order Sordariales.</title>
        <authorList>
            <person name="Hensen N."/>
            <person name="Bonometti L."/>
            <person name="Westerberg I."/>
            <person name="Brannstrom I.O."/>
            <person name="Guillou S."/>
            <person name="Cros-Aarteil S."/>
            <person name="Calhoun S."/>
            <person name="Haridas S."/>
            <person name="Kuo A."/>
            <person name="Mondo S."/>
            <person name="Pangilinan J."/>
            <person name="Riley R."/>
            <person name="LaButti K."/>
            <person name="Andreopoulos B."/>
            <person name="Lipzen A."/>
            <person name="Chen C."/>
            <person name="Yan M."/>
            <person name="Daum C."/>
            <person name="Ng V."/>
            <person name="Clum A."/>
            <person name="Steindorff A."/>
            <person name="Ohm R.A."/>
            <person name="Martin F."/>
            <person name="Silar P."/>
            <person name="Natvig D.O."/>
            <person name="Lalanne C."/>
            <person name="Gautier V."/>
            <person name="Ament-Velasquez S.L."/>
            <person name="Kruys A."/>
            <person name="Hutchinson M.I."/>
            <person name="Powell A.J."/>
            <person name="Barry K."/>
            <person name="Miller A.N."/>
            <person name="Grigoriev I.V."/>
            <person name="Debuchy R."/>
            <person name="Gladieux P."/>
            <person name="Hiltunen Thoren M."/>
            <person name="Johannesson H."/>
        </authorList>
    </citation>
    <scope>NUCLEOTIDE SEQUENCE</scope>
    <source>
        <strain evidence="3">CBS 232.78</strain>
    </source>
</reference>
<dbReference type="EMBL" id="JAULSW010000004">
    <property type="protein sequence ID" value="KAK3385589.1"/>
    <property type="molecule type" value="Genomic_DNA"/>
</dbReference>
<keyword evidence="2" id="KW-0472">Membrane</keyword>
<keyword evidence="4" id="KW-1185">Reference proteome</keyword>
<feature type="region of interest" description="Disordered" evidence="1">
    <location>
        <begin position="83"/>
        <end position="120"/>
    </location>
</feature>
<keyword evidence="2" id="KW-0812">Transmembrane</keyword>
<sequence>MANELRRRGPRVYPAYPIRPPVRRDPCEKWAHRMEQVRLVLGVLFAQVAGIILALDAPKLYEGLVMVAEVRFHHGMAVYQKGEGKGEGVSAGVDEGAGGGMDDRQGSKPPGRGGSSAYGGDVRARLATSPRALGSAATEKIYAIRVLITVLAINTPATSRNTSRNRSMVIELLDLLNQTGESQRMTTVHSFS</sequence>
<evidence type="ECO:0000256" key="1">
    <source>
        <dbReference type="SAM" id="MobiDB-lite"/>
    </source>
</evidence>
<accession>A0AAE0NQA3</accession>